<dbReference type="WBParaSite" id="SMRG1_15270.1">
    <property type="protein sequence ID" value="SMRG1_15270.1"/>
    <property type="gene ID" value="SMRG1_15270"/>
</dbReference>
<evidence type="ECO:0008006" key="4">
    <source>
        <dbReference type="Google" id="ProtNLM"/>
    </source>
</evidence>
<protein>
    <recommendedName>
        <fullName evidence="4">DUF4780 domain-containing protein</fullName>
    </recommendedName>
</protein>
<evidence type="ECO:0000313" key="3">
    <source>
        <dbReference type="WBParaSite" id="SMRG1_15270.1"/>
    </source>
</evidence>
<proteinExistence type="predicted"/>
<reference evidence="3" key="1">
    <citation type="submission" date="2023-11" db="UniProtKB">
        <authorList>
            <consortium name="WormBaseParasite"/>
        </authorList>
    </citation>
    <scope>IDENTIFICATION</scope>
</reference>
<dbReference type="Proteomes" id="UP000050790">
    <property type="component" value="Unassembled WGS sequence"/>
</dbReference>
<sequence length="235" mass="27082">MTRKRRRIGKTAKTNDRLLDKSLVHSQTTSPKSHSKASSNIVRHSLDFQDSVTIKTNRKIPGVKIQDLTSWSKAVNTVPKEAKPLPSLIIWNLEESKDNDPARRRAHDLQLVESMVRNVLPEEVSGVHITKVIRLGKWVGGETQPRRILKLVLGSFEERDISLKNAPRTRDSNIRIRPDWPLEDRIKWKNALTELKTRKLNGENNLTIKGFRVVRSWKPILPRPVWIERLIAKTP</sequence>
<feature type="region of interest" description="Disordered" evidence="1">
    <location>
        <begin position="1"/>
        <end position="41"/>
    </location>
</feature>
<feature type="compositionally biased region" description="Basic residues" evidence="1">
    <location>
        <begin position="1"/>
        <end position="10"/>
    </location>
</feature>
<evidence type="ECO:0000256" key="1">
    <source>
        <dbReference type="SAM" id="MobiDB-lite"/>
    </source>
</evidence>
<accession>A0AA84Z8G8</accession>
<organism evidence="2 3">
    <name type="scientific">Schistosoma margrebowiei</name>
    <dbReference type="NCBI Taxonomy" id="48269"/>
    <lineage>
        <taxon>Eukaryota</taxon>
        <taxon>Metazoa</taxon>
        <taxon>Spiralia</taxon>
        <taxon>Lophotrochozoa</taxon>
        <taxon>Platyhelminthes</taxon>
        <taxon>Trematoda</taxon>
        <taxon>Digenea</taxon>
        <taxon>Strigeidida</taxon>
        <taxon>Schistosomatoidea</taxon>
        <taxon>Schistosomatidae</taxon>
        <taxon>Schistosoma</taxon>
    </lineage>
</organism>
<name>A0AA84Z8G8_9TREM</name>
<dbReference type="AlphaFoldDB" id="A0AA84Z8G8"/>
<feature type="compositionally biased region" description="Polar residues" evidence="1">
    <location>
        <begin position="24"/>
        <end position="41"/>
    </location>
</feature>
<evidence type="ECO:0000313" key="2">
    <source>
        <dbReference type="Proteomes" id="UP000050790"/>
    </source>
</evidence>
<feature type="compositionally biased region" description="Basic and acidic residues" evidence="1">
    <location>
        <begin position="13"/>
        <end position="23"/>
    </location>
</feature>